<dbReference type="PANTHER" id="PTHR46174">
    <property type="entry name" value="CXXC-TYPE ZINC FINGER PROTEIN 1"/>
    <property type="match status" value="1"/>
</dbReference>
<dbReference type="PROSITE" id="PS01359">
    <property type="entry name" value="ZF_PHD_1"/>
    <property type="match status" value="1"/>
</dbReference>
<evidence type="ECO:0000256" key="5">
    <source>
        <dbReference type="ARBA" id="ARBA00023242"/>
    </source>
</evidence>
<dbReference type="InterPro" id="IPR037869">
    <property type="entry name" value="Spp1/CFP1"/>
</dbReference>
<dbReference type="Gene3D" id="2.60.120.650">
    <property type="entry name" value="Cupin"/>
    <property type="match status" value="1"/>
</dbReference>
<protein>
    <submittedName>
        <fullName evidence="9">Lysine-specific demethylase</fullName>
    </submittedName>
</protein>
<gene>
    <name evidence="9" type="ORF">AKO1_004785</name>
</gene>
<organism evidence="9 10">
    <name type="scientific">Acrasis kona</name>
    <dbReference type="NCBI Taxonomy" id="1008807"/>
    <lineage>
        <taxon>Eukaryota</taxon>
        <taxon>Discoba</taxon>
        <taxon>Heterolobosea</taxon>
        <taxon>Tetramitia</taxon>
        <taxon>Eutetramitia</taxon>
        <taxon>Acrasidae</taxon>
        <taxon>Acrasis</taxon>
    </lineage>
</organism>
<feature type="region of interest" description="Disordered" evidence="7">
    <location>
        <begin position="305"/>
        <end position="369"/>
    </location>
</feature>
<dbReference type="InterPro" id="IPR019787">
    <property type="entry name" value="Znf_PHD-finger"/>
</dbReference>
<keyword evidence="10" id="KW-1185">Reference proteome</keyword>
<dbReference type="SMART" id="SM00249">
    <property type="entry name" value="PHD"/>
    <property type="match status" value="1"/>
</dbReference>
<proteinExistence type="predicted"/>
<feature type="compositionally biased region" description="Polar residues" evidence="7">
    <location>
        <begin position="350"/>
        <end position="369"/>
    </location>
</feature>
<feature type="compositionally biased region" description="Polar residues" evidence="7">
    <location>
        <begin position="251"/>
        <end position="268"/>
    </location>
</feature>
<keyword evidence="3 6" id="KW-0863">Zinc-finger</keyword>
<feature type="compositionally biased region" description="Basic and acidic residues" evidence="7">
    <location>
        <begin position="269"/>
        <end position="288"/>
    </location>
</feature>
<dbReference type="PANTHER" id="PTHR46174:SF1">
    <property type="entry name" value="CXXC-TYPE ZINC FINGER PROTEIN 1"/>
    <property type="match status" value="1"/>
</dbReference>
<dbReference type="PROSITE" id="PS50016">
    <property type="entry name" value="ZF_PHD_2"/>
    <property type="match status" value="1"/>
</dbReference>
<feature type="region of interest" description="Disordered" evidence="7">
    <location>
        <begin position="70"/>
        <end position="153"/>
    </location>
</feature>
<dbReference type="SUPFAM" id="SSF57903">
    <property type="entry name" value="FYVE/PHD zinc finger"/>
    <property type="match status" value="1"/>
</dbReference>
<accession>A0AAW2Z4N3</accession>
<keyword evidence="2" id="KW-0479">Metal-binding</keyword>
<dbReference type="InterPro" id="IPR019786">
    <property type="entry name" value="Zinc_finger_PHD-type_CS"/>
</dbReference>
<evidence type="ECO:0000313" key="10">
    <source>
        <dbReference type="Proteomes" id="UP001431209"/>
    </source>
</evidence>
<feature type="compositionally biased region" description="Polar residues" evidence="7">
    <location>
        <begin position="39"/>
        <end position="54"/>
    </location>
</feature>
<comment type="caution">
    <text evidence="9">The sequence shown here is derived from an EMBL/GenBank/DDBJ whole genome shotgun (WGS) entry which is preliminary data.</text>
</comment>
<sequence>MIDRHTSDKANYLPYRKRHYNMHPCSAQSIPEHLESKAATPNGQNMPSPAATLSTKEDQDTANIMASLITTTTQTTINETPSSTPTKITHVEKPQPPPPVQTPAPIPTVKKTEANSKPPLKKPNGVGRPPARPQKKKIEDEEEDATDSSDDEEDDYNKIYCVCRQPYNPNLWMIACDICNEWYHGKCVQITATQARKIKVYVCQGCSKTTGQSTQFKSTKKRRIEENGGSRSESSSPNTSPLNHAHDEASDNSVSSPVSAIVTGITSPHSHDEAERPMKRKKVITDGDEKPIQEEVIKKDVIQYKPSTPSNGSFSRMNDRMDAISSTSSELKPEASPLSFPKKTGFYKRQISTDNASNWQQPQASQQNV</sequence>
<dbReference type="GO" id="GO:0045893">
    <property type="term" value="P:positive regulation of DNA-templated transcription"/>
    <property type="evidence" value="ECO:0007669"/>
    <property type="project" value="TreeGrafter"/>
</dbReference>
<dbReference type="Proteomes" id="UP001431209">
    <property type="component" value="Unassembled WGS sequence"/>
</dbReference>
<feature type="compositionally biased region" description="Acidic residues" evidence="7">
    <location>
        <begin position="140"/>
        <end position="153"/>
    </location>
</feature>
<feature type="region of interest" description="Disordered" evidence="7">
    <location>
        <begin position="37"/>
        <end position="58"/>
    </location>
</feature>
<feature type="compositionally biased region" description="Low complexity" evidence="7">
    <location>
        <begin position="70"/>
        <end position="84"/>
    </location>
</feature>
<reference evidence="9 10" key="1">
    <citation type="submission" date="2024-03" db="EMBL/GenBank/DDBJ databases">
        <title>The Acrasis kona genome and developmental transcriptomes reveal deep origins of eukaryotic multicellular pathways.</title>
        <authorList>
            <person name="Sheikh S."/>
            <person name="Fu C.-J."/>
            <person name="Brown M.W."/>
            <person name="Baldauf S.L."/>
        </authorList>
    </citation>
    <scope>NUCLEOTIDE SEQUENCE [LARGE SCALE GENOMIC DNA]</scope>
    <source>
        <strain evidence="9 10">ATCC MYA-3509</strain>
    </source>
</reference>
<evidence type="ECO:0000256" key="1">
    <source>
        <dbReference type="ARBA" id="ARBA00004123"/>
    </source>
</evidence>
<dbReference type="AlphaFoldDB" id="A0AAW2Z4N3"/>
<name>A0AAW2Z4N3_9EUKA</name>
<comment type="subcellular location">
    <subcellularLocation>
        <location evidence="1">Nucleus</location>
    </subcellularLocation>
</comment>
<evidence type="ECO:0000256" key="7">
    <source>
        <dbReference type="SAM" id="MobiDB-lite"/>
    </source>
</evidence>
<evidence type="ECO:0000256" key="3">
    <source>
        <dbReference type="ARBA" id="ARBA00022771"/>
    </source>
</evidence>
<feature type="domain" description="PHD-type" evidence="8">
    <location>
        <begin position="158"/>
        <end position="209"/>
    </location>
</feature>
<keyword evidence="5" id="KW-0539">Nucleus</keyword>
<dbReference type="GO" id="GO:0048188">
    <property type="term" value="C:Set1C/COMPASS complex"/>
    <property type="evidence" value="ECO:0007669"/>
    <property type="project" value="InterPro"/>
</dbReference>
<dbReference type="Pfam" id="PF00628">
    <property type="entry name" value="PHD"/>
    <property type="match status" value="1"/>
</dbReference>
<evidence type="ECO:0000256" key="4">
    <source>
        <dbReference type="ARBA" id="ARBA00022833"/>
    </source>
</evidence>
<dbReference type="InterPro" id="IPR001965">
    <property type="entry name" value="Znf_PHD"/>
</dbReference>
<feature type="compositionally biased region" description="Pro residues" evidence="7">
    <location>
        <begin position="94"/>
        <end position="106"/>
    </location>
</feature>
<evidence type="ECO:0000259" key="8">
    <source>
        <dbReference type="PROSITE" id="PS50016"/>
    </source>
</evidence>
<keyword evidence="4" id="KW-0862">Zinc</keyword>
<feature type="compositionally biased region" description="Low complexity" evidence="7">
    <location>
        <begin position="229"/>
        <end position="241"/>
    </location>
</feature>
<evidence type="ECO:0000256" key="6">
    <source>
        <dbReference type="PROSITE-ProRule" id="PRU00146"/>
    </source>
</evidence>
<dbReference type="InterPro" id="IPR011011">
    <property type="entry name" value="Znf_FYVE_PHD"/>
</dbReference>
<feature type="region of interest" description="Disordered" evidence="7">
    <location>
        <begin position="209"/>
        <end position="288"/>
    </location>
</feature>
<dbReference type="EMBL" id="JAOPGA020001028">
    <property type="protein sequence ID" value="KAL0484197.1"/>
    <property type="molecule type" value="Genomic_DNA"/>
</dbReference>
<evidence type="ECO:0000313" key="9">
    <source>
        <dbReference type="EMBL" id="KAL0484197.1"/>
    </source>
</evidence>
<feature type="compositionally biased region" description="Polar residues" evidence="7">
    <location>
        <begin position="305"/>
        <end position="316"/>
    </location>
</feature>
<dbReference type="GO" id="GO:0008270">
    <property type="term" value="F:zinc ion binding"/>
    <property type="evidence" value="ECO:0007669"/>
    <property type="project" value="UniProtKB-KW"/>
</dbReference>
<evidence type="ECO:0000256" key="2">
    <source>
        <dbReference type="ARBA" id="ARBA00022723"/>
    </source>
</evidence>